<evidence type="ECO:0000256" key="1">
    <source>
        <dbReference type="SAM" id="MobiDB-lite"/>
    </source>
</evidence>
<feature type="region of interest" description="Disordered" evidence="1">
    <location>
        <begin position="149"/>
        <end position="177"/>
    </location>
</feature>
<gene>
    <name evidence="2" type="ORF">GbCGDNIH9_7112a</name>
</gene>
<evidence type="ECO:0000313" key="2">
    <source>
        <dbReference type="EMBL" id="APH54999.1"/>
    </source>
</evidence>
<protein>
    <submittedName>
        <fullName evidence="2">Uncharacterized protein</fullName>
    </submittedName>
</protein>
<dbReference type="AlphaFoldDB" id="A0AAC9KBQ5"/>
<accession>A0AAC9KBQ5</accession>
<feature type="region of interest" description="Disordered" evidence="1">
    <location>
        <begin position="86"/>
        <end position="125"/>
    </location>
</feature>
<reference evidence="3" key="1">
    <citation type="submission" date="2016-11" db="EMBL/GenBank/DDBJ databases">
        <title>Comparative genomic and phenotypic analysis of Granulibacter bethesdensis clinical isolates from patients with chronic granulomatous disease.</title>
        <authorList>
            <person name="Zarember K.A."/>
            <person name="Porcella S.F."/>
            <person name="Chu J."/>
            <person name="Ding L."/>
            <person name="Dahlstrom E."/>
            <person name="Barbian K."/>
            <person name="Martens C."/>
            <person name="Sykora L."/>
            <person name="Kramer S."/>
            <person name="Pettinato A.M."/>
            <person name="Hong H."/>
            <person name="Wald G."/>
            <person name="Berg L.J."/>
            <person name="Rogge L.S."/>
            <person name="Greenberg D.E."/>
            <person name="Falcone E.L."/>
            <person name="Neves J.F."/>
            <person name="Simoes M.J."/>
            <person name="Casal M."/>
            <person name="Rodriguez-Lopez F.C."/>
            <person name="Zelazny A."/>
            <person name="Gallin J.I."/>
            <person name="Holland S.M."/>
        </authorList>
    </citation>
    <scope>NUCLEOTIDE SEQUENCE [LARGE SCALE GENOMIC DNA]</scope>
    <source>
        <strain evidence="3">NIH9.1</strain>
    </source>
</reference>
<proteinExistence type="predicted"/>
<dbReference type="AntiFam" id="ANF00057">
    <property type="entry name" value="Translation of E. coli type CRISPR repeat"/>
</dbReference>
<dbReference type="Proteomes" id="UP000182373">
    <property type="component" value="Chromosome"/>
</dbReference>
<dbReference type="EMBL" id="CP018191">
    <property type="protein sequence ID" value="APH54999.1"/>
    <property type="molecule type" value="Genomic_DNA"/>
</dbReference>
<evidence type="ECO:0000313" key="3">
    <source>
        <dbReference type="Proteomes" id="UP000182373"/>
    </source>
</evidence>
<sequence length="177" mass="18939">MRPTVYLRARGGTSFASAATLANLGLSPRTRRNPALSRQFLVYSRSISAHAEEPSPPVFPAGLITVYLRARGGTLINGVTVPRHWGLSPRTRRNLGTGASGGSSGGSISAHAEEPDHTSSGGITTGVYLRARGGTHKHRLLMMLDEGLSPRTRRNRTPKMVDIHAPRSISAHAEEPC</sequence>
<name>A0AAC9KBQ5_9PROT</name>
<organism evidence="2 3">
    <name type="scientific">Granulibacter bethesdensis</name>
    <dbReference type="NCBI Taxonomy" id="364410"/>
    <lineage>
        <taxon>Bacteria</taxon>
        <taxon>Pseudomonadati</taxon>
        <taxon>Pseudomonadota</taxon>
        <taxon>Alphaproteobacteria</taxon>
        <taxon>Acetobacterales</taxon>
        <taxon>Acetobacteraceae</taxon>
        <taxon>Granulibacter</taxon>
    </lineage>
</organism>